<organism evidence="2">
    <name type="scientific">Trypanosoma vivax (strain Y486)</name>
    <dbReference type="NCBI Taxonomy" id="1055687"/>
    <lineage>
        <taxon>Eukaryota</taxon>
        <taxon>Discoba</taxon>
        <taxon>Euglenozoa</taxon>
        <taxon>Kinetoplastea</taxon>
        <taxon>Metakinetoplastina</taxon>
        <taxon>Trypanosomatida</taxon>
        <taxon>Trypanosomatidae</taxon>
        <taxon>Trypanosoma</taxon>
        <taxon>Duttonella</taxon>
    </lineage>
</organism>
<gene>
    <name evidence="2" type="ORF">TVY486_0803230</name>
</gene>
<evidence type="ECO:0000256" key="1">
    <source>
        <dbReference type="SAM" id="Phobius"/>
    </source>
</evidence>
<feature type="transmembrane region" description="Helical" evidence="1">
    <location>
        <begin position="27"/>
        <end position="45"/>
    </location>
</feature>
<protein>
    <submittedName>
        <fullName evidence="2">Uncharacterized protein</fullName>
    </submittedName>
</protein>
<name>G0U0W2_TRYVY</name>
<keyword evidence="1" id="KW-0812">Transmembrane</keyword>
<reference evidence="2" key="1">
    <citation type="journal article" date="2012" name="Proc. Natl. Acad. Sci. U.S.A.">
        <title>Antigenic diversity is generated by distinct evolutionary mechanisms in African trypanosome species.</title>
        <authorList>
            <person name="Jackson A.P."/>
            <person name="Berry A."/>
            <person name="Aslett M."/>
            <person name="Allison H.C."/>
            <person name="Burton P."/>
            <person name="Vavrova-Anderson J."/>
            <person name="Brown R."/>
            <person name="Browne H."/>
            <person name="Corton N."/>
            <person name="Hauser H."/>
            <person name="Gamble J."/>
            <person name="Gilderthorp R."/>
            <person name="Marcello L."/>
            <person name="McQuillan J."/>
            <person name="Otto T.D."/>
            <person name="Quail M.A."/>
            <person name="Sanders M.J."/>
            <person name="van Tonder A."/>
            <person name="Ginger M.L."/>
            <person name="Field M.C."/>
            <person name="Barry J.D."/>
            <person name="Hertz-Fowler C."/>
            <person name="Berriman M."/>
        </authorList>
    </citation>
    <scope>NUCLEOTIDE SEQUENCE</scope>
    <source>
        <strain evidence="2">Y486</strain>
    </source>
</reference>
<proteinExistence type="predicted"/>
<keyword evidence="1" id="KW-0472">Membrane</keyword>
<feature type="transmembrane region" description="Helical" evidence="1">
    <location>
        <begin position="99"/>
        <end position="121"/>
    </location>
</feature>
<sequence>MRRGKRLEEIYFPALPIHLLLTTRSDTYTGILFFFLCLHNSFFRFPSFLPPLHLCYNCHHHHFHYHHYYCYYCYFTIPLNGQRPPAMAGSLLVFTAHRLWHLFFYFLLYTPCSFCVNPLGWR</sequence>
<evidence type="ECO:0000313" key="2">
    <source>
        <dbReference type="EMBL" id="CCC49715.1"/>
    </source>
</evidence>
<dbReference type="VEuPathDB" id="TriTrypDB:TvY486_0803230"/>
<keyword evidence="1" id="KW-1133">Transmembrane helix</keyword>
<dbReference type="EMBL" id="HE573024">
    <property type="protein sequence ID" value="CCC49715.1"/>
    <property type="molecule type" value="Genomic_DNA"/>
</dbReference>
<accession>G0U0W2</accession>
<dbReference type="AlphaFoldDB" id="G0U0W2"/>